<organism evidence="2 3">
    <name type="scientific">Enhygromyxa salina</name>
    <dbReference type="NCBI Taxonomy" id="215803"/>
    <lineage>
        <taxon>Bacteria</taxon>
        <taxon>Pseudomonadati</taxon>
        <taxon>Myxococcota</taxon>
        <taxon>Polyangia</taxon>
        <taxon>Nannocystales</taxon>
        <taxon>Nannocystaceae</taxon>
        <taxon>Enhygromyxa</taxon>
    </lineage>
</organism>
<keyword evidence="1" id="KW-1133">Transmembrane helix</keyword>
<evidence type="ECO:0000313" key="2">
    <source>
        <dbReference type="EMBL" id="PRQ06915.1"/>
    </source>
</evidence>
<comment type="caution">
    <text evidence="2">The sequence shown here is derived from an EMBL/GenBank/DDBJ whole genome shotgun (WGS) entry which is preliminary data.</text>
</comment>
<dbReference type="RefSeq" id="WP_106090337.1">
    <property type="nucleotide sequence ID" value="NZ_PVNL01000063.1"/>
</dbReference>
<feature type="transmembrane region" description="Helical" evidence="1">
    <location>
        <begin position="101"/>
        <end position="124"/>
    </location>
</feature>
<dbReference type="Pfam" id="PF11821">
    <property type="entry name" value="ActD"/>
    <property type="match status" value="1"/>
</dbReference>
<dbReference type="OrthoDB" id="9792475at2"/>
<gene>
    <name evidence="2" type="ORF">ENSA7_33390</name>
</gene>
<dbReference type="Proteomes" id="UP000238823">
    <property type="component" value="Unassembled WGS sequence"/>
</dbReference>
<dbReference type="EMBL" id="PVNL01000063">
    <property type="protein sequence ID" value="PRQ06915.1"/>
    <property type="molecule type" value="Genomic_DNA"/>
</dbReference>
<dbReference type="AlphaFoldDB" id="A0A2S9YP90"/>
<protein>
    <recommendedName>
        <fullName evidence="4">DUF3341 domain-containing protein</fullName>
    </recommendedName>
</protein>
<keyword evidence="1" id="KW-0472">Membrane</keyword>
<name>A0A2S9YP90_9BACT</name>
<dbReference type="PANTHER" id="PTHR40394">
    <property type="entry name" value="LIPOPROTEIN-RELATED"/>
    <property type="match status" value="1"/>
</dbReference>
<sequence length="181" mass="19609">MPVEPTGAALVAEFDAAAALIAATRRLVDAGYVHVEAYAPVYLEGLITALPEPPTRRRIPALALLGGLLGGGLMFGFQGWASAVDWELNVGGRPEFSWPAFIIPSFECVILAASLTVFLAALALGDMPRPHHPIFALPGFERASDDRFFLSVGVEDPRFDPVRTRELLEDLEPLVIHELHV</sequence>
<reference evidence="2 3" key="1">
    <citation type="submission" date="2018-03" db="EMBL/GenBank/DDBJ databases">
        <title>Draft Genome Sequences of the Obligatory Marine Myxobacteria Enhygromyxa salina SWB007.</title>
        <authorList>
            <person name="Poehlein A."/>
            <person name="Moghaddam J.A."/>
            <person name="Harms H."/>
            <person name="Alanjari M."/>
            <person name="Koenig G.M."/>
            <person name="Daniel R."/>
            <person name="Schaeberle T.F."/>
        </authorList>
    </citation>
    <scope>NUCLEOTIDE SEQUENCE [LARGE SCALE GENOMIC DNA]</scope>
    <source>
        <strain evidence="2 3">SWB007</strain>
    </source>
</reference>
<dbReference type="InterPro" id="IPR021776">
    <property type="entry name" value="ActD"/>
</dbReference>
<proteinExistence type="predicted"/>
<dbReference type="PANTHER" id="PTHR40394:SF2">
    <property type="entry name" value="QUINOL:CYTOCHROME C OXIDOREDUCTASE MEMBRANE PROTEIN"/>
    <property type="match status" value="1"/>
</dbReference>
<keyword evidence="1" id="KW-0812">Transmembrane</keyword>
<feature type="transmembrane region" description="Helical" evidence="1">
    <location>
        <begin position="61"/>
        <end position="81"/>
    </location>
</feature>
<evidence type="ECO:0008006" key="4">
    <source>
        <dbReference type="Google" id="ProtNLM"/>
    </source>
</evidence>
<evidence type="ECO:0000313" key="3">
    <source>
        <dbReference type="Proteomes" id="UP000238823"/>
    </source>
</evidence>
<accession>A0A2S9YP90</accession>
<evidence type="ECO:0000256" key="1">
    <source>
        <dbReference type="SAM" id="Phobius"/>
    </source>
</evidence>